<evidence type="ECO:0000256" key="1">
    <source>
        <dbReference type="ARBA" id="ARBA00022741"/>
    </source>
</evidence>
<organism evidence="4 5">
    <name type="scientific">Planococcus shixiaomingii</name>
    <dbReference type="NCBI Taxonomy" id="3058393"/>
    <lineage>
        <taxon>Bacteria</taxon>
        <taxon>Bacillati</taxon>
        <taxon>Bacillota</taxon>
        <taxon>Bacilli</taxon>
        <taxon>Bacillales</taxon>
        <taxon>Caryophanaceae</taxon>
        <taxon>Planococcus</taxon>
    </lineage>
</organism>
<dbReference type="Proteomes" id="UP001172055">
    <property type="component" value="Unassembled WGS sequence"/>
</dbReference>
<dbReference type="InterPro" id="IPR036388">
    <property type="entry name" value="WH-like_DNA-bd_sf"/>
</dbReference>
<keyword evidence="5" id="KW-1185">Reference proteome</keyword>
<keyword evidence="2" id="KW-0067">ATP-binding</keyword>
<comment type="caution">
    <text evidence="4">The sequence shown here is derived from an EMBL/GenBank/DDBJ whole genome shotgun (WGS) entry which is preliminary data.</text>
</comment>
<dbReference type="RefSeq" id="WP_301724506.1">
    <property type="nucleotide sequence ID" value="NZ_JAUJWV010000002.1"/>
</dbReference>
<accession>A0ABT8N5D4</accession>
<name>A0ABT8N5D4_9BACL</name>
<dbReference type="InterPro" id="IPR035965">
    <property type="entry name" value="PAS-like_dom_sf"/>
</dbReference>
<dbReference type="Gene3D" id="1.10.10.10">
    <property type="entry name" value="Winged helix-like DNA-binding domain superfamily/Winged helix DNA-binding domain"/>
    <property type="match status" value="1"/>
</dbReference>
<dbReference type="Gene3D" id="1.10.8.60">
    <property type="match status" value="1"/>
</dbReference>
<dbReference type="CDD" id="cd00009">
    <property type="entry name" value="AAA"/>
    <property type="match status" value="1"/>
</dbReference>
<dbReference type="InterPro" id="IPR025943">
    <property type="entry name" value="Sigma_54_int_dom_ATP-bd_2"/>
</dbReference>
<dbReference type="Gene3D" id="3.40.50.300">
    <property type="entry name" value="P-loop containing nucleotide triphosphate hydrolases"/>
    <property type="match status" value="1"/>
</dbReference>
<gene>
    <name evidence="4" type="ORF">QWY14_14105</name>
</gene>
<dbReference type="InterPro" id="IPR000014">
    <property type="entry name" value="PAS"/>
</dbReference>
<evidence type="ECO:0000259" key="3">
    <source>
        <dbReference type="PROSITE" id="PS50045"/>
    </source>
</evidence>
<protein>
    <submittedName>
        <fullName evidence="4">Sigma 54-interacting transcriptional regulator</fullName>
    </submittedName>
</protein>
<dbReference type="SUPFAM" id="SSF52540">
    <property type="entry name" value="P-loop containing nucleoside triphosphate hydrolases"/>
    <property type="match status" value="1"/>
</dbReference>
<dbReference type="NCBIfam" id="TIGR00229">
    <property type="entry name" value="sensory_box"/>
    <property type="match status" value="1"/>
</dbReference>
<dbReference type="Pfam" id="PF13188">
    <property type="entry name" value="PAS_8"/>
    <property type="match status" value="1"/>
</dbReference>
<dbReference type="PROSITE" id="PS00676">
    <property type="entry name" value="SIGMA54_INTERACT_2"/>
    <property type="match status" value="1"/>
</dbReference>
<dbReference type="InterPro" id="IPR003593">
    <property type="entry name" value="AAA+_ATPase"/>
</dbReference>
<dbReference type="PANTHER" id="PTHR32071">
    <property type="entry name" value="TRANSCRIPTIONAL REGULATORY PROTEIN"/>
    <property type="match status" value="1"/>
</dbReference>
<dbReference type="SUPFAM" id="SSF55785">
    <property type="entry name" value="PYP-like sensor domain (PAS domain)"/>
    <property type="match status" value="1"/>
</dbReference>
<sequence>MKRPKLMLVTKDKRTYEKFSQQLAEYFKEEDLCIVSSDEEGSEDSDLILLSSVKLMDSRKYPPNKTIVSRRGIDISKMEELMQLPPGFNCIVVNNLPENTDEIIELLKSLGFQLNMHPCYPGSDKKIAGVDTAIVPSVIELVPSYIKNIIDIGIRPLDFSTIIEVSIRLGLGSEKVNSQSTRYVKEIISLSRKLSSSLDVVKELNHQLEAIFNTVHDGLIATDHHHNIIKINKASKDILGVSDRDSIIGKNAQLLFPKLFPGRVKLEASKEAEVVAINEKKLVVNKSVIEVDSKKIGELTAFQDVTRIQYLEKSIRKEMQKIGFSSRYTSKDILGSSKKIKETMKIVQKIAKTDHTVLILGENGTGKELFAHSIHDLSARGDGPLIPVNFAGLPQSLAESELFGYEEGTFTGAKKGGKQGLFEIANNGTIFLDEIGDAPLHIQTLLLRVLQEKQVMRVGGRSLIPVNVRVIAATNKDLKQLVKEGKFREDLYYRLFVLPIRIPALRERKEDLVDLLHYFIGNYSTANPHISPAVIKELLNYEWPGNVRELIGVAQYMTAVMENNEITLNDLPEQFKEKLGQKEQKEEDMVALLQREGDLLEFYAILSSLSKAKERMINMGRGKVVETVMAEGYPLTEQKVRKRMAVLRDHGLIYSGVKGKGSKISDSGESLLKMIEPVVKIKV</sequence>
<reference evidence="4 5" key="1">
    <citation type="submission" date="2023-06" db="EMBL/GenBank/DDBJ databases">
        <title>Novel species in genus Planococcus.</title>
        <authorList>
            <person name="Ning S."/>
        </authorList>
    </citation>
    <scope>NUCLEOTIDE SEQUENCE [LARGE SCALE GENOMIC DNA]</scope>
    <source>
        <strain evidence="4 5">N028</strain>
    </source>
</reference>
<evidence type="ECO:0000313" key="5">
    <source>
        <dbReference type="Proteomes" id="UP001172055"/>
    </source>
</evidence>
<dbReference type="Pfam" id="PF25601">
    <property type="entry name" value="AAA_lid_14"/>
    <property type="match status" value="1"/>
</dbReference>
<dbReference type="Gene3D" id="3.30.450.20">
    <property type="entry name" value="PAS domain"/>
    <property type="match status" value="1"/>
</dbReference>
<dbReference type="Pfam" id="PF00158">
    <property type="entry name" value="Sigma54_activat"/>
    <property type="match status" value="1"/>
</dbReference>
<dbReference type="EMBL" id="JAUJWV010000002">
    <property type="protein sequence ID" value="MDN7242944.1"/>
    <property type="molecule type" value="Genomic_DNA"/>
</dbReference>
<dbReference type="SMART" id="SM00091">
    <property type="entry name" value="PAS"/>
    <property type="match status" value="1"/>
</dbReference>
<keyword evidence="1" id="KW-0547">Nucleotide-binding</keyword>
<evidence type="ECO:0000313" key="4">
    <source>
        <dbReference type="EMBL" id="MDN7242944.1"/>
    </source>
</evidence>
<dbReference type="PROSITE" id="PS50045">
    <property type="entry name" value="SIGMA54_INTERACT_4"/>
    <property type="match status" value="1"/>
</dbReference>
<dbReference type="InterPro" id="IPR027417">
    <property type="entry name" value="P-loop_NTPase"/>
</dbReference>
<dbReference type="InterPro" id="IPR058031">
    <property type="entry name" value="AAA_lid_NorR"/>
</dbReference>
<proteinExistence type="predicted"/>
<dbReference type="SMART" id="SM00382">
    <property type="entry name" value="AAA"/>
    <property type="match status" value="1"/>
</dbReference>
<evidence type="ECO:0000256" key="2">
    <source>
        <dbReference type="ARBA" id="ARBA00022840"/>
    </source>
</evidence>
<dbReference type="PANTHER" id="PTHR32071:SF57">
    <property type="entry name" value="C4-DICARBOXYLATE TRANSPORT TRANSCRIPTIONAL REGULATORY PROTEIN DCTD"/>
    <property type="match status" value="1"/>
</dbReference>
<dbReference type="InterPro" id="IPR002078">
    <property type="entry name" value="Sigma_54_int"/>
</dbReference>
<dbReference type="CDD" id="cd00130">
    <property type="entry name" value="PAS"/>
    <property type="match status" value="1"/>
</dbReference>
<feature type="domain" description="Sigma-54 factor interaction" evidence="3">
    <location>
        <begin position="333"/>
        <end position="559"/>
    </location>
</feature>